<keyword evidence="1" id="KW-0418">Kinase</keyword>
<protein>
    <submittedName>
        <fullName evidence="1">Ribulosamine/erythrulosamine 3-kinase potentially involved in protein deglycation</fullName>
    </submittedName>
</protein>
<dbReference type="InterPro" id="IPR016477">
    <property type="entry name" value="Fructo-/Ketosamine-3-kinase"/>
</dbReference>
<dbReference type="PANTHER" id="PTHR12149">
    <property type="entry name" value="FRUCTOSAMINE 3 KINASE-RELATED PROTEIN"/>
    <property type="match status" value="1"/>
</dbReference>
<dbReference type="Gene3D" id="3.90.1200.10">
    <property type="match status" value="1"/>
</dbReference>
<sequence>MLLASDILHKIENTTGISVTQYTAIARSGISEVYGVHLADGSYLVAKVGPLGSSLAVESYMLTYLRNRTRLPVPEVFYADERLLLMTYVLAGDHLNANAQCHAAELLADLHETSAEAYGFERDTLIGSLHQPNPFSHRWIDFFRDQRLLFMGTEAMRVGRLPLSLYSRLEKFAARLTTWLEESSVPSLIHGDVWSGNVLCRRGRIAAFIDPAIYYADAELAFSMLFGTFETAFFRRYGEIRPLRPGFFEERKDIYNLYPLLVHVRLFGGSYASSVDRILRQFGY</sequence>
<dbReference type="PIRSF" id="PIRSF006221">
    <property type="entry name" value="Ketosamine-3-kinase"/>
    <property type="match status" value="1"/>
</dbReference>
<dbReference type="PANTHER" id="PTHR12149:SF8">
    <property type="entry name" value="PROTEIN-RIBULOSAMINE 3-KINASE"/>
    <property type="match status" value="1"/>
</dbReference>
<dbReference type="SUPFAM" id="SSF56112">
    <property type="entry name" value="Protein kinase-like (PK-like)"/>
    <property type="match status" value="1"/>
</dbReference>
<dbReference type="Pfam" id="PF03881">
    <property type="entry name" value="Fructosamin_kin"/>
    <property type="match status" value="1"/>
</dbReference>
<dbReference type="InterPro" id="IPR011009">
    <property type="entry name" value="Kinase-like_dom_sf"/>
</dbReference>
<proteinExistence type="predicted"/>
<dbReference type="GO" id="GO:0016301">
    <property type="term" value="F:kinase activity"/>
    <property type="evidence" value="ECO:0007669"/>
    <property type="project" value="UniProtKB-KW"/>
</dbReference>
<keyword evidence="1" id="KW-0808">Transferase</keyword>
<evidence type="ECO:0000313" key="1">
    <source>
        <dbReference type="EMBL" id="VBB68746.1"/>
    </source>
</evidence>
<accession>A0A484H4J3</accession>
<gene>
    <name evidence="1" type="ORF">RIEGSTA812A_PEG_219</name>
</gene>
<organism evidence="1">
    <name type="scientific">invertebrate metagenome</name>
    <dbReference type="NCBI Taxonomy" id="1711999"/>
    <lineage>
        <taxon>unclassified sequences</taxon>
        <taxon>metagenomes</taxon>
        <taxon>organismal metagenomes</taxon>
    </lineage>
</organism>
<reference evidence="1" key="1">
    <citation type="submission" date="2018-10" db="EMBL/GenBank/DDBJ databases">
        <authorList>
            <person name="Gruber-Vodicka H."/>
            <person name="Jaeckle O."/>
        </authorList>
    </citation>
    <scope>NUCLEOTIDE SEQUENCE</scope>
</reference>
<name>A0A484H4J3_9ZZZZ</name>
<dbReference type="EMBL" id="LR026963">
    <property type="protein sequence ID" value="VBB68746.1"/>
    <property type="molecule type" value="Genomic_DNA"/>
</dbReference>
<dbReference type="AlphaFoldDB" id="A0A484H4J3"/>
<dbReference type="Gene3D" id="3.30.200.20">
    <property type="entry name" value="Phosphorylase Kinase, domain 1"/>
    <property type="match status" value="1"/>
</dbReference>